<dbReference type="Gene3D" id="3.40.1210.10">
    <property type="entry name" value="Survival protein SurE-like phosphatase/nucleotidase"/>
    <property type="match status" value="1"/>
</dbReference>
<dbReference type="EC" id="3.1.3.5" evidence="7"/>
<dbReference type="AlphaFoldDB" id="A0A1H6TSS6"/>
<feature type="binding site" evidence="7">
    <location>
        <position position="97"/>
    </location>
    <ligand>
        <name>a divalent metal cation</name>
        <dbReference type="ChEBI" id="CHEBI:60240"/>
    </ligand>
</feature>
<evidence type="ECO:0000313" key="10">
    <source>
        <dbReference type="Proteomes" id="UP000199200"/>
    </source>
</evidence>
<organism evidence="9 10">
    <name type="scientific">Bhargavaea ginsengi</name>
    <dbReference type="NCBI Taxonomy" id="426757"/>
    <lineage>
        <taxon>Bacteria</taxon>
        <taxon>Bacillati</taxon>
        <taxon>Bacillota</taxon>
        <taxon>Bacilli</taxon>
        <taxon>Bacillales</taxon>
        <taxon>Caryophanaceae</taxon>
        <taxon>Bhargavaea</taxon>
    </lineage>
</organism>
<dbReference type="GO" id="GO:0008253">
    <property type="term" value="F:5'-nucleotidase activity"/>
    <property type="evidence" value="ECO:0007669"/>
    <property type="project" value="UniProtKB-UniRule"/>
</dbReference>
<comment type="function">
    <text evidence="7">Nucleotidase that shows phosphatase activity on nucleoside 5'-monophosphates.</text>
</comment>
<dbReference type="OrthoDB" id="9780815at2"/>
<evidence type="ECO:0000256" key="3">
    <source>
        <dbReference type="ARBA" id="ARBA00022490"/>
    </source>
</evidence>
<evidence type="ECO:0000256" key="1">
    <source>
        <dbReference type="ARBA" id="ARBA00000815"/>
    </source>
</evidence>
<evidence type="ECO:0000256" key="5">
    <source>
        <dbReference type="ARBA" id="ARBA00022741"/>
    </source>
</evidence>
<dbReference type="Proteomes" id="UP000199200">
    <property type="component" value="Unassembled WGS sequence"/>
</dbReference>
<dbReference type="GO" id="GO:0000166">
    <property type="term" value="F:nucleotide binding"/>
    <property type="evidence" value="ECO:0007669"/>
    <property type="project" value="UniProtKB-KW"/>
</dbReference>
<feature type="domain" description="Survival protein SurE-like phosphatase/nucleotidase" evidence="8">
    <location>
        <begin position="4"/>
        <end position="179"/>
    </location>
</feature>
<comment type="subcellular location">
    <subcellularLocation>
        <location evidence="7">Cytoplasm</location>
    </subcellularLocation>
</comment>
<evidence type="ECO:0000256" key="7">
    <source>
        <dbReference type="HAMAP-Rule" id="MF_00060"/>
    </source>
</evidence>
<protein>
    <recommendedName>
        <fullName evidence="7">5'-nucleotidase SurE</fullName>
        <ecNumber evidence="7">3.1.3.5</ecNumber>
    </recommendedName>
    <alternativeName>
        <fullName evidence="7">Nucleoside 5'-monophosphate phosphohydrolase</fullName>
    </alternativeName>
</protein>
<evidence type="ECO:0000313" key="9">
    <source>
        <dbReference type="EMBL" id="SEI80287.1"/>
    </source>
</evidence>
<keyword evidence="5 7" id="KW-0547">Nucleotide-binding</keyword>
<keyword evidence="10" id="KW-1185">Reference proteome</keyword>
<keyword evidence="3 7" id="KW-0963">Cytoplasm</keyword>
<dbReference type="SUPFAM" id="SSF64167">
    <property type="entry name" value="SurE-like"/>
    <property type="match status" value="1"/>
</dbReference>
<dbReference type="PANTHER" id="PTHR30457:SF12">
    <property type="entry name" value="5'_3'-NUCLEOTIDASE SURE"/>
    <property type="match status" value="1"/>
</dbReference>
<dbReference type="GO" id="GO:0008254">
    <property type="term" value="F:3'-nucleotidase activity"/>
    <property type="evidence" value="ECO:0007669"/>
    <property type="project" value="TreeGrafter"/>
</dbReference>
<dbReference type="GO" id="GO:0005737">
    <property type="term" value="C:cytoplasm"/>
    <property type="evidence" value="ECO:0007669"/>
    <property type="project" value="UniProtKB-SubCell"/>
</dbReference>
<evidence type="ECO:0000259" key="8">
    <source>
        <dbReference type="Pfam" id="PF01975"/>
    </source>
</evidence>
<dbReference type="Pfam" id="PF01975">
    <property type="entry name" value="SurE"/>
    <property type="match status" value="1"/>
</dbReference>
<dbReference type="STRING" id="426757.SAMN04488127_0507"/>
<dbReference type="NCBIfam" id="TIGR00087">
    <property type="entry name" value="surE"/>
    <property type="match status" value="1"/>
</dbReference>
<name>A0A1H6TSS6_9BACL</name>
<feature type="binding site" evidence="7">
    <location>
        <position position="39"/>
    </location>
    <ligand>
        <name>a divalent metal cation</name>
        <dbReference type="ChEBI" id="CHEBI:60240"/>
    </ligand>
</feature>
<sequence length="255" mass="27044">MRFLVTNDDGIFAPGLAAAVDVLQHFGEVTVVAPDGERSAASHSITLRKPLKAERMTIFGGNVPAYAIVGGTPVDCVKLALGVLFEEKPDCVVSGINAGANIGRDIHYSGTIGGAREGSLTGIPSLAVSLDRHDASEPDFGAAKGLFYAALSSLRKEGAIEGLLNINLPAIPESACPGIAEAVPDFSLDRYRHMTADQPEGGVLYWLRDRQAWLEPSRPDSDFHLLREGYITVSKIGLAAGHSEEQITPIGGKQR</sequence>
<proteinExistence type="inferred from homology"/>
<evidence type="ECO:0000256" key="2">
    <source>
        <dbReference type="ARBA" id="ARBA00011062"/>
    </source>
</evidence>
<evidence type="ECO:0000256" key="4">
    <source>
        <dbReference type="ARBA" id="ARBA00022723"/>
    </source>
</evidence>
<dbReference type="PANTHER" id="PTHR30457">
    <property type="entry name" value="5'-NUCLEOTIDASE SURE"/>
    <property type="match status" value="1"/>
</dbReference>
<accession>A0A1H6TSS6</accession>
<feature type="binding site" evidence="7">
    <location>
        <position position="8"/>
    </location>
    <ligand>
        <name>a divalent metal cation</name>
        <dbReference type="ChEBI" id="CHEBI:60240"/>
    </ligand>
</feature>
<dbReference type="InterPro" id="IPR002828">
    <property type="entry name" value="SurE-like_Pase/nucleotidase"/>
</dbReference>
<evidence type="ECO:0000256" key="6">
    <source>
        <dbReference type="ARBA" id="ARBA00022801"/>
    </source>
</evidence>
<dbReference type="GO" id="GO:0046872">
    <property type="term" value="F:metal ion binding"/>
    <property type="evidence" value="ECO:0007669"/>
    <property type="project" value="UniProtKB-UniRule"/>
</dbReference>
<comment type="similarity">
    <text evidence="2 7">Belongs to the SurE nucleotidase family.</text>
</comment>
<reference evidence="10" key="1">
    <citation type="submission" date="2016-10" db="EMBL/GenBank/DDBJ databases">
        <authorList>
            <person name="Varghese N."/>
            <person name="Submissions S."/>
        </authorList>
    </citation>
    <scope>NUCLEOTIDE SEQUENCE [LARGE SCALE GENOMIC DNA]</scope>
    <source>
        <strain evidence="10">CGMCC 1.6763</strain>
    </source>
</reference>
<dbReference type="EMBL" id="FNZF01000001">
    <property type="protein sequence ID" value="SEI80287.1"/>
    <property type="molecule type" value="Genomic_DNA"/>
</dbReference>
<feature type="binding site" evidence="7">
    <location>
        <position position="9"/>
    </location>
    <ligand>
        <name>a divalent metal cation</name>
        <dbReference type="ChEBI" id="CHEBI:60240"/>
    </ligand>
</feature>
<dbReference type="GO" id="GO:0004309">
    <property type="term" value="F:exopolyphosphatase activity"/>
    <property type="evidence" value="ECO:0007669"/>
    <property type="project" value="TreeGrafter"/>
</dbReference>
<keyword evidence="4 7" id="KW-0479">Metal-binding</keyword>
<comment type="cofactor">
    <cofactor evidence="7">
        <name>a divalent metal cation</name>
        <dbReference type="ChEBI" id="CHEBI:60240"/>
    </cofactor>
    <text evidence="7">Binds 1 divalent metal cation per subunit.</text>
</comment>
<keyword evidence="6 7" id="KW-0378">Hydrolase</keyword>
<comment type="catalytic activity">
    <reaction evidence="1 7">
        <text>a ribonucleoside 5'-phosphate + H2O = a ribonucleoside + phosphate</text>
        <dbReference type="Rhea" id="RHEA:12484"/>
        <dbReference type="ChEBI" id="CHEBI:15377"/>
        <dbReference type="ChEBI" id="CHEBI:18254"/>
        <dbReference type="ChEBI" id="CHEBI:43474"/>
        <dbReference type="ChEBI" id="CHEBI:58043"/>
        <dbReference type="EC" id="3.1.3.5"/>
    </reaction>
</comment>
<dbReference type="HAMAP" id="MF_00060">
    <property type="entry name" value="SurE"/>
    <property type="match status" value="1"/>
</dbReference>
<gene>
    <name evidence="7" type="primary">surE</name>
    <name evidence="9" type="ORF">SAMN04488127_0507</name>
</gene>
<dbReference type="InterPro" id="IPR036523">
    <property type="entry name" value="SurE-like_sf"/>
</dbReference>
<dbReference type="RefSeq" id="WP_092049549.1">
    <property type="nucleotide sequence ID" value="NZ_FNZF01000001.1"/>
</dbReference>
<dbReference type="InterPro" id="IPR030048">
    <property type="entry name" value="SurE"/>
</dbReference>